<proteinExistence type="predicted"/>
<dbReference type="SUPFAM" id="SSF54909">
    <property type="entry name" value="Dimeric alpha+beta barrel"/>
    <property type="match status" value="1"/>
</dbReference>
<gene>
    <name evidence="2" type="ORF">DX927_09655</name>
</gene>
<protein>
    <submittedName>
        <fullName evidence="2">Lrp/AsnC family transcriptional regulator</fullName>
    </submittedName>
</protein>
<dbReference type="Proteomes" id="UP000324326">
    <property type="component" value="Unassembled WGS sequence"/>
</dbReference>
<name>A0A5M8RVC3_9BACI</name>
<evidence type="ECO:0000313" key="3">
    <source>
        <dbReference type="Proteomes" id="UP000324326"/>
    </source>
</evidence>
<feature type="domain" description="Transcription regulator AsnC/Lrp ligand binding" evidence="1">
    <location>
        <begin position="14"/>
        <end position="55"/>
    </location>
</feature>
<evidence type="ECO:0000259" key="1">
    <source>
        <dbReference type="Pfam" id="PF01037"/>
    </source>
</evidence>
<accession>A0A5M8RVC3</accession>
<evidence type="ECO:0000313" key="2">
    <source>
        <dbReference type="EMBL" id="KAA6451076.1"/>
    </source>
</evidence>
<dbReference type="Gene3D" id="3.30.70.920">
    <property type="match status" value="1"/>
</dbReference>
<dbReference type="AlphaFoldDB" id="A0A5M8RVC3"/>
<dbReference type="Pfam" id="PF01037">
    <property type="entry name" value="AsnC_trans_reg"/>
    <property type="match status" value="1"/>
</dbReference>
<dbReference type="EMBL" id="QSND01000002">
    <property type="protein sequence ID" value="KAA6451076.1"/>
    <property type="molecule type" value="Genomic_DNA"/>
</dbReference>
<sequence length="72" mass="8135">MEIGAKLFFEHTNDHSRFLAFTAEHEAIIEAHRISGEGCYILNMNTASGKELNERMKSCIPPTIGPIFRLTK</sequence>
<dbReference type="InterPro" id="IPR011008">
    <property type="entry name" value="Dimeric_a/b-barrel"/>
</dbReference>
<comment type="caution">
    <text evidence="2">The sequence shown here is derived from an EMBL/GenBank/DDBJ whole genome shotgun (WGS) entry which is preliminary data.</text>
</comment>
<reference evidence="2 3" key="1">
    <citation type="submission" date="2018-08" db="EMBL/GenBank/DDBJ databases">
        <title>Bacillus phenotypic plasticity.</title>
        <authorList>
            <person name="Hurtado E."/>
        </authorList>
    </citation>
    <scope>NUCLEOTIDE SEQUENCE [LARGE SCALE GENOMIC DNA]</scope>
    <source>
        <strain evidence="2 3">427</strain>
    </source>
</reference>
<organism evidence="2 3">
    <name type="scientific">Bacillus swezeyi</name>
    <dbReference type="NCBI Taxonomy" id="1925020"/>
    <lineage>
        <taxon>Bacteria</taxon>
        <taxon>Bacillati</taxon>
        <taxon>Bacillota</taxon>
        <taxon>Bacilli</taxon>
        <taxon>Bacillales</taxon>
        <taxon>Bacillaceae</taxon>
        <taxon>Bacillus</taxon>
    </lineage>
</organism>
<dbReference type="InterPro" id="IPR019887">
    <property type="entry name" value="Tscrpt_reg_AsnC/Lrp_C"/>
</dbReference>